<feature type="transmembrane region" description="Helical" evidence="6">
    <location>
        <begin position="257"/>
        <end position="275"/>
    </location>
</feature>
<comment type="subcellular location">
    <subcellularLocation>
        <location evidence="1">Cell membrane</location>
        <topology evidence="1">Multi-pass membrane protein</topology>
    </subcellularLocation>
</comment>
<dbReference type="InterPro" id="IPR036259">
    <property type="entry name" value="MFS_trans_sf"/>
</dbReference>
<accession>A0A402AKG3</accession>
<proteinExistence type="predicted"/>
<keyword evidence="9" id="KW-1185">Reference proteome</keyword>
<reference evidence="9" key="1">
    <citation type="submission" date="2018-12" db="EMBL/GenBank/DDBJ databases">
        <title>Tengunoibacter tsumagoiensis gen. nov., sp. nov., Dictyobacter kobayashii sp. nov., D. alpinus sp. nov., and D. joshuensis sp. nov. and description of Dictyobacteraceae fam. nov. within the order Ktedonobacterales isolated from Tengu-no-mugimeshi.</title>
        <authorList>
            <person name="Wang C.M."/>
            <person name="Zheng Y."/>
            <person name="Sakai Y."/>
            <person name="Toyoda A."/>
            <person name="Minakuchi Y."/>
            <person name="Abe K."/>
            <person name="Yokota A."/>
            <person name="Yabe S."/>
        </authorList>
    </citation>
    <scope>NUCLEOTIDE SEQUENCE [LARGE SCALE GENOMIC DNA]</scope>
    <source>
        <strain evidence="9">Uno11</strain>
    </source>
</reference>
<comment type="caution">
    <text evidence="8">The sequence shown here is derived from an EMBL/GenBank/DDBJ whole genome shotgun (WGS) entry which is preliminary data.</text>
</comment>
<dbReference type="Proteomes" id="UP000287188">
    <property type="component" value="Unassembled WGS sequence"/>
</dbReference>
<keyword evidence="4 6" id="KW-1133">Transmembrane helix</keyword>
<evidence type="ECO:0000256" key="1">
    <source>
        <dbReference type="ARBA" id="ARBA00004651"/>
    </source>
</evidence>
<dbReference type="GO" id="GO:0022857">
    <property type="term" value="F:transmembrane transporter activity"/>
    <property type="evidence" value="ECO:0007669"/>
    <property type="project" value="InterPro"/>
</dbReference>
<feature type="transmembrane region" description="Helical" evidence="6">
    <location>
        <begin position="42"/>
        <end position="62"/>
    </location>
</feature>
<dbReference type="Gene3D" id="1.20.1250.20">
    <property type="entry name" value="MFS general substrate transporter like domains"/>
    <property type="match status" value="1"/>
</dbReference>
<feature type="transmembrane region" description="Helical" evidence="6">
    <location>
        <begin position="219"/>
        <end position="237"/>
    </location>
</feature>
<evidence type="ECO:0000256" key="3">
    <source>
        <dbReference type="ARBA" id="ARBA00022692"/>
    </source>
</evidence>
<name>A0A402AKG3_9CHLR</name>
<evidence type="ECO:0000256" key="6">
    <source>
        <dbReference type="SAM" id="Phobius"/>
    </source>
</evidence>
<evidence type="ECO:0000256" key="4">
    <source>
        <dbReference type="ARBA" id="ARBA00022989"/>
    </source>
</evidence>
<evidence type="ECO:0000256" key="5">
    <source>
        <dbReference type="ARBA" id="ARBA00023136"/>
    </source>
</evidence>
<feature type="transmembrane region" description="Helical" evidence="6">
    <location>
        <begin position="9"/>
        <end position="30"/>
    </location>
</feature>
<keyword evidence="3 6" id="KW-0812">Transmembrane</keyword>
<dbReference type="PANTHER" id="PTHR23504">
    <property type="entry name" value="MAJOR FACILITATOR SUPERFAMILY DOMAIN-CONTAINING PROTEIN 10"/>
    <property type="match status" value="1"/>
</dbReference>
<evidence type="ECO:0000256" key="2">
    <source>
        <dbReference type="ARBA" id="ARBA00022448"/>
    </source>
</evidence>
<dbReference type="GO" id="GO:0005886">
    <property type="term" value="C:plasma membrane"/>
    <property type="evidence" value="ECO:0007669"/>
    <property type="project" value="UniProtKB-SubCell"/>
</dbReference>
<dbReference type="EMBL" id="BIFS01000001">
    <property type="protein sequence ID" value="GCE19611.1"/>
    <property type="molecule type" value="Genomic_DNA"/>
</dbReference>
<dbReference type="OrthoDB" id="9793283at2"/>
<dbReference type="InterPro" id="IPR011701">
    <property type="entry name" value="MFS"/>
</dbReference>
<dbReference type="SUPFAM" id="SSF103473">
    <property type="entry name" value="MFS general substrate transporter"/>
    <property type="match status" value="1"/>
</dbReference>
<dbReference type="PANTHER" id="PTHR23504:SF15">
    <property type="entry name" value="MAJOR FACILITATOR SUPERFAMILY (MFS) PROFILE DOMAIN-CONTAINING PROTEIN"/>
    <property type="match status" value="1"/>
</dbReference>
<keyword evidence="2" id="KW-0813">Transport</keyword>
<dbReference type="CDD" id="cd17330">
    <property type="entry name" value="MFS_SLC46_TetA_like"/>
    <property type="match status" value="1"/>
</dbReference>
<organism evidence="8 9">
    <name type="scientific">Dictyobacter kobayashii</name>
    <dbReference type="NCBI Taxonomy" id="2014872"/>
    <lineage>
        <taxon>Bacteria</taxon>
        <taxon>Bacillati</taxon>
        <taxon>Chloroflexota</taxon>
        <taxon>Ktedonobacteria</taxon>
        <taxon>Ktedonobacterales</taxon>
        <taxon>Dictyobacteraceae</taxon>
        <taxon>Dictyobacter</taxon>
    </lineage>
</organism>
<evidence type="ECO:0000313" key="8">
    <source>
        <dbReference type="EMBL" id="GCE19611.1"/>
    </source>
</evidence>
<feature type="transmembrane region" description="Helical" evidence="6">
    <location>
        <begin position="287"/>
        <end position="304"/>
    </location>
</feature>
<feature type="transmembrane region" description="Helical" evidence="6">
    <location>
        <begin position="74"/>
        <end position="97"/>
    </location>
</feature>
<dbReference type="InterPro" id="IPR001958">
    <property type="entry name" value="Tet-R_TetA/multi-R_MdtG-like"/>
</dbReference>
<dbReference type="RefSeq" id="WP_126551456.1">
    <property type="nucleotide sequence ID" value="NZ_BIFS01000001.1"/>
</dbReference>
<gene>
    <name evidence="8" type="ORF">KDK_34110</name>
</gene>
<dbReference type="InterPro" id="IPR020846">
    <property type="entry name" value="MFS_dom"/>
</dbReference>
<dbReference type="Pfam" id="PF07690">
    <property type="entry name" value="MFS_1"/>
    <property type="match status" value="1"/>
</dbReference>
<feature type="transmembrane region" description="Helical" evidence="6">
    <location>
        <begin position="375"/>
        <end position="395"/>
    </location>
</feature>
<feature type="transmembrane region" description="Helical" evidence="6">
    <location>
        <begin position="160"/>
        <end position="180"/>
    </location>
</feature>
<feature type="domain" description="Major facilitator superfamily (MFS) profile" evidence="7">
    <location>
        <begin position="8"/>
        <end position="399"/>
    </location>
</feature>
<protein>
    <submittedName>
        <fullName evidence="8">Tetracycline resistance MFS efflux pump</fullName>
    </submittedName>
</protein>
<dbReference type="PROSITE" id="PS50850">
    <property type="entry name" value="MFS"/>
    <property type="match status" value="1"/>
</dbReference>
<evidence type="ECO:0000259" key="7">
    <source>
        <dbReference type="PROSITE" id="PS50850"/>
    </source>
</evidence>
<keyword evidence="5 6" id="KW-0472">Membrane</keyword>
<evidence type="ECO:0000313" key="9">
    <source>
        <dbReference type="Proteomes" id="UP000287188"/>
    </source>
</evidence>
<dbReference type="PRINTS" id="PR01035">
    <property type="entry name" value="TCRTETA"/>
</dbReference>
<dbReference type="AlphaFoldDB" id="A0A402AKG3"/>
<feature type="transmembrane region" description="Helical" evidence="6">
    <location>
        <begin position="134"/>
        <end position="154"/>
    </location>
</feature>
<sequence>MEQKRRSPLILMALTILIDFTGFGLIIPLLPFWAEHLGANPLGVGAIVTAYALAQFIFTPVLGSLSDRYGRRPVIVISLLIETLSLILTALSGSLLLLLCARFIGGLGASNIGSAQAVVSDVTPAKDRAKGMGLIGASIGVGFVIGPALGGILSPLGATIPFWTAAIIALINAILVFCFLPETRSKKSAQPAPPEQQAGSMNRFNVLWAGWQRALQIPVVLRLVVVNLLFTIAFTSMETIFPLFSQQKFGWNSTQNAYVFTYVGFIVVLMQGGMVGRLVKRWNEQKVMLAGLFLLAIGLVTLAFSNQLALVLISVGLLSIGDGAISPTLSTLLSFASPAETQGELLGLAQGVAGLGRVIGPMIAGSVDTLSSPGIPLLLGGIIVLLAALLVIPILTRIHQPQEDHEVAALETTASR</sequence>